<dbReference type="EMBL" id="BAABBM010000001">
    <property type="protein sequence ID" value="GAA3907436.1"/>
    <property type="molecule type" value="Genomic_DNA"/>
</dbReference>
<dbReference type="SUPFAM" id="SSF49503">
    <property type="entry name" value="Cupredoxins"/>
    <property type="match status" value="1"/>
</dbReference>
<dbReference type="CDD" id="cd00920">
    <property type="entry name" value="Cupredoxin"/>
    <property type="match status" value="1"/>
</dbReference>
<feature type="domain" description="EfeO-type cupredoxin-like" evidence="2">
    <location>
        <begin position="8"/>
        <end position="112"/>
    </location>
</feature>
<evidence type="ECO:0000259" key="2">
    <source>
        <dbReference type="Pfam" id="PF13473"/>
    </source>
</evidence>
<dbReference type="RefSeq" id="WP_344700250.1">
    <property type="nucleotide sequence ID" value="NZ_BAABBM010000001.1"/>
</dbReference>
<evidence type="ECO:0000256" key="1">
    <source>
        <dbReference type="SAM" id="SignalP"/>
    </source>
</evidence>
<keyword evidence="1" id="KW-0732">Signal</keyword>
<feature type="signal peptide" evidence="1">
    <location>
        <begin position="1"/>
        <end position="22"/>
    </location>
</feature>
<dbReference type="InterPro" id="IPR028096">
    <property type="entry name" value="EfeO_Cupredoxin"/>
</dbReference>
<evidence type="ECO:0000313" key="3">
    <source>
        <dbReference type="EMBL" id="GAA3907436.1"/>
    </source>
</evidence>
<dbReference type="Gene3D" id="2.60.40.420">
    <property type="entry name" value="Cupredoxins - blue copper proteins"/>
    <property type="match status" value="1"/>
</dbReference>
<sequence length="125" mass="13212">MRRLRVAAVAAFSLTLVAPSAAQTPAAQTIDVRSYSFAPAPIRLTAGKPVTLTFVNNSGSGHDFTAKDFFAHSAITAGAAPGGKIELKRHETKKITLVPRAGTYEAHCSHFLHASMGMHDQIVVG</sequence>
<name>A0ABP7LRW9_9SPHN</name>
<dbReference type="Proteomes" id="UP001500827">
    <property type="component" value="Unassembled WGS sequence"/>
</dbReference>
<evidence type="ECO:0000313" key="4">
    <source>
        <dbReference type="Proteomes" id="UP001500827"/>
    </source>
</evidence>
<reference evidence="4" key="1">
    <citation type="journal article" date="2019" name="Int. J. Syst. Evol. Microbiol.">
        <title>The Global Catalogue of Microorganisms (GCM) 10K type strain sequencing project: providing services to taxonomists for standard genome sequencing and annotation.</title>
        <authorList>
            <consortium name="The Broad Institute Genomics Platform"/>
            <consortium name="The Broad Institute Genome Sequencing Center for Infectious Disease"/>
            <person name="Wu L."/>
            <person name="Ma J."/>
        </authorList>
    </citation>
    <scope>NUCLEOTIDE SEQUENCE [LARGE SCALE GENOMIC DNA]</scope>
    <source>
        <strain evidence="4">JCM 17543</strain>
    </source>
</reference>
<dbReference type="InterPro" id="IPR008972">
    <property type="entry name" value="Cupredoxin"/>
</dbReference>
<proteinExistence type="predicted"/>
<feature type="chain" id="PRO_5045356053" description="EfeO-type cupredoxin-like domain-containing protein" evidence="1">
    <location>
        <begin position="23"/>
        <end position="125"/>
    </location>
</feature>
<gene>
    <name evidence="3" type="ORF">GCM10022276_27350</name>
</gene>
<accession>A0ABP7LRW9</accession>
<dbReference type="Pfam" id="PF13473">
    <property type="entry name" value="Cupredoxin_1"/>
    <property type="match status" value="1"/>
</dbReference>
<protein>
    <recommendedName>
        <fullName evidence="2">EfeO-type cupredoxin-like domain-containing protein</fullName>
    </recommendedName>
</protein>
<comment type="caution">
    <text evidence="3">The sequence shown here is derived from an EMBL/GenBank/DDBJ whole genome shotgun (WGS) entry which is preliminary data.</text>
</comment>
<keyword evidence="4" id="KW-1185">Reference proteome</keyword>
<organism evidence="3 4">
    <name type="scientific">Sphingomonas limnosediminicola</name>
    <dbReference type="NCBI Taxonomy" id="940133"/>
    <lineage>
        <taxon>Bacteria</taxon>
        <taxon>Pseudomonadati</taxon>
        <taxon>Pseudomonadota</taxon>
        <taxon>Alphaproteobacteria</taxon>
        <taxon>Sphingomonadales</taxon>
        <taxon>Sphingomonadaceae</taxon>
        <taxon>Sphingomonas</taxon>
    </lineage>
</organism>